<dbReference type="InterPro" id="IPR051207">
    <property type="entry name" value="ComplexI_NDUFA9_subunit"/>
</dbReference>
<sequence>MKIVVIGGTGLIGSKTVERLRRRGHEVLAASPASGVDTVTGEGLADALEGATVVIDLANSPSFEDRAVMDFFRTAGRNLLAAEAAAGVTHHIALSVVGTERLQGSGYFRGKLAQEELIRASAIPYTIVHSTQFFEFIGAIAKSGSIDGTFRISPAAVQPIAADDVADVMTDVALAAPTGGIVEIAGPDRLPLSAAVERYLAAIDDPRPVVADAAAPYFGVTLDDRSLVPGDGARIGTIRLADWLARTGKPAAQRGSRPPAARQPA</sequence>
<keyword evidence="3" id="KW-1185">Reference proteome</keyword>
<dbReference type="PANTHER" id="PTHR12126:SF11">
    <property type="entry name" value="NADH DEHYDROGENASE [UBIQUINONE] 1 ALPHA SUBCOMPLEX SUBUNIT 9, MITOCHONDRIAL"/>
    <property type="match status" value="1"/>
</dbReference>
<accession>A0A8B2NQJ0</accession>
<dbReference type="RefSeq" id="WP_111345513.1">
    <property type="nucleotide sequence ID" value="NZ_QHHQ01000002.1"/>
</dbReference>
<feature type="domain" description="NAD(P)-binding" evidence="1">
    <location>
        <begin position="7"/>
        <end position="173"/>
    </location>
</feature>
<name>A0A8B2NQJ0_9HYPH</name>
<dbReference type="GO" id="GO:0044877">
    <property type="term" value="F:protein-containing complex binding"/>
    <property type="evidence" value="ECO:0007669"/>
    <property type="project" value="TreeGrafter"/>
</dbReference>
<dbReference type="AlphaFoldDB" id="A0A8B2NQJ0"/>
<evidence type="ECO:0000259" key="1">
    <source>
        <dbReference type="Pfam" id="PF13460"/>
    </source>
</evidence>
<dbReference type="SUPFAM" id="SSF51735">
    <property type="entry name" value="NAD(P)-binding Rossmann-fold domains"/>
    <property type="match status" value="1"/>
</dbReference>
<organism evidence="2 3">
    <name type="scientific">Acuticoccus sediminis</name>
    <dbReference type="NCBI Taxonomy" id="2184697"/>
    <lineage>
        <taxon>Bacteria</taxon>
        <taxon>Pseudomonadati</taxon>
        <taxon>Pseudomonadota</taxon>
        <taxon>Alphaproteobacteria</taxon>
        <taxon>Hyphomicrobiales</taxon>
        <taxon>Amorphaceae</taxon>
        <taxon>Acuticoccus</taxon>
    </lineage>
</organism>
<dbReference type="EMBL" id="QHHQ01000002">
    <property type="protein sequence ID" value="RAI02146.1"/>
    <property type="molecule type" value="Genomic_DNA"/>
</dbReference>
<dbReference type="Pfam" id="PF13460">
    <property type="entry name" value="NAD_binding_10"/>
    <property type="match status" value="1"/>
</dbReference>
<dbReference type="Proteomes" id="UP000249590">
    <property type="component" value="Unassembled WGS sequence"/>
</dbReference>
<comment type="caution">
    <text evidence="2">The sequence shown here is derived from an EMBL/GenBank/DDBJ whole genome shotgun (WGS) entry which is preliminary data.</text>
</comment>
<reference evidence="2 3" key="1">
    <citation type="submission" date="2018-05" db="EMBL/GenBank/DDBJ databases">
        <title>Acuticoccus sediminis sp. nov., isolated from deep-sea sediment of Indian Ocean.</title>
        <authorList>
            <person name="Liu X."/>
            <person name="Lai Q."/>
            <person name="Du Y."/>
            <person name="Sun F."/>
            <person name="Zhang X."/>
            <person name="Wang S."/>
            <person name="Shao Z."/>
        </authorList>
    </citation>
    <scope>NUCLEOTIDE SEQUENCE [LARGE SCALE GENOMIC DNA]</scope>
    <source>
        <strain evidence="2 3">PTG4-2</strain>
    </source>
</reference>
<proteinExistence type="predicted"/>
<evidence type="ECO:0000313" key="2">
    <source>
        <dbReference type="EMBL" id="RAI02146.1"/>
    </source>
</evidence>
<evidence type="ECO:0000313" key="3">
    <source>
        <dbReference type="Proteomes" id="UP000249590"/>
    </source>
</evidence>
<gene>
    <name evidence="2" type="ORF">DLJ53_12315</name>
</gene>
<dbReference type="Gene3D" id="3.40.50.720">
    <property type="entry name" value="NAD(P)-binding Rossmann-like Domain"/>
    <property type="match status" value="1"/>
</dbReference>
<protein>
    <submittedName>
        <fullName evidence="2">NmrA family transcriptional regulator</fullName>
    </submittedName>
</protein>
<dbReference type="OrthoDB" id="7836994at2"/>
<dbReference type="InterPro" id="IPR016040">
    <property type="entry name" value="NAD(P)-bd_dom"/>
</dbReference>
<dbReference type="PANTHER" id="PTHR12126">
    <property type="entry name" value="NADH-UBIQUINONE OXIDOREDUCTASE 39 KDA SUBUNIT-RELATED"/>
    <property type="match status" value="1"/>
</dbReference>
<dbReference type="InterPro" id="IPR036291">
    <property type="entry name" value="NAD(P)-bd_dom_sf"/>
</dbReference>